<dbReference type="Gene3D" id="3.40.630.30">
    <property type="match status" value="1"/>
</dbReference>
<dbReference type="PROSITE" id="PS51186">
    <property type="entry name" value="GNAT"/>
    <property type="match status" value="1"/>
</dbReference>
<sequence length="179" mass="19006">MSGAFPLTLRPCRADDLPAIQAIYAEAVRAGTASFELDPPDLAEMQARWQKVVTAGYPYLVALRQGEVVGYAYAGAYRPRPAYRGTVENSVYVAPPAQGLGVGRALMQALIAECTAAGFRQMVAVIGDSANAASIGLHRAMGFEPVGTLRSVGWKHGRWLDSVLMQRPLGPGDGAPFEG</sequence>
<accession>A0A3S3LTD7</accession>
<dbReference type="InterPro" id="IPR000182">
    <property type="entry name" value="GNAT_dom"/>
</dbReference>
<keyword evidence="2" id="KW-0808">Transferase</keyword>
<dbReference type="InterPro" id="IPR016181">
    <property type="entry name" value="Acyl_CoA_acyltransferase"/>
</dbReference>
<dbReference type="SUPFAM" id="SSF55729">
    <property type="entry name" value="Acyl-CoA N-acyltransferases (Nat)"/>
    <property type="match status" value="1"/>
</dbReference>
<evidence type="ECO:0000313" key="2">
    <source>
        <dbReference type="EMBL" id="RWR52043.1"/>
    </source>
</evidence>
<reference evidence="3" key="2">
    <citation type="submission" date="2019-01" db="EMBL/GenBank/DDBJ databases">
        <title>Sinorhodobacter populi sp. nov. isolated from the symptomatic bark tissue of Populus euramericana canker.</title>
        <authorList>
            <person name="Li Y."/>
        </authorList>
    </citation>
    <scope>NUCLEOTIDE SEQUENCE [LARGE SCALE GENOMIC DNA]</scope>
    <source>
        <strain evidence="3">CGMCC 1.12963</strain>
    </source>
</reference>
<protein>
    <submittedName>
        <fullName evidence="2">N-acetyltransferase family protein</fullName>
    </submittedName>
</protein>
<dbReference type="PANTHER" id="PTHR43072">
    <property type="entry name" value="N-ACETYLTRANSFERASE"/>
    <property type="match status" value="1"/>
</dbReference>
<proteinExistence type="predicted"/>
<feature type="domain" description="N-acetyltransferase" evidence="1">
    <location>
        <begin position="7"/>
        <end position="170"/>
    </location>
</feature>
<dbReference type="GO" id="GO:0016747">
    <property type="term" value="F:acyltransferase activity, transferring groups other than amino-acyl groups"/>
    <property type="evidence" value="ECO:0007669"/>
    <property type="project" value="InterPro"/>
</dbReference>
<keyword evidence="3" id="KW-1185">Reference proteome</keyword>
<gene>
    <name evidence="2" type="ORF">EOW66_09730</name>
</gene>
<dbReference type="Proteomes" id="UP000288071">
    <property type="component" value="Unassembled WGS sequence"/>
</dbReference>
<dbReference type="Pfam" id="PF00583">
    <property type="entry name" value="Acetyltransf_1"/>
    <property type="match status" value="1"/>
</dbReference>
<dbReference type="CDD" id="cd04301">
    <property type="entry name" value="NAT_SF"/>
    <property type="match status" value="1"/>
</dbReference>
<organism evidence="2 3">
    <name type="scientific">Paenirhodobacter huangdaonensis</name>
    <dbReference type="NCBI Taxonomy" id="2501515"/>
    <lineage>
        <taxon>Bacteria</taxon>
        <taxon>Pseudomonadati</taxon>
        <taxon>Pseudomonadota</taxon>
        <taxon>Alphaproteobacteria</taxon>
        <taxon>Rhodobacterales</taxon>
        <taxon>Rhodobacter group</taxon>
        <taxon>Paenirhodobacter</taxon>
    </lineage>
</organism>
<reference evidence="2 3" key="1">
    <citation type="submission" date="2019-01" db="EMBL/GenBank/DDBJ databases">
        <title>Sinorhodobacter populi sp. nov. isolated from the symptomatic bark tissue of Populus euramericana canker.</title>
        <authorList>
            <person name="Xu G."/>
        </authorList>
    </citation>
    <scope>NUCLEOTIDE SEQUENCE [LARGE SCALE GENOMIC DNA]</scope>
    <source>
        <strain evidence="2 3">CGMCC 1.12963</strain>
    </source>
</reference>
<evidence type="ECO:0000313" key="3">
    <source>
        <dbReference type="Proteomes" id="UP000288071"/>
    </source>
</evidence>
<evidence type="ECO:0000259" key="1">
    <source>
        <dbReference type="PROSITE" id="PS51186"/>
    </source>
</evidence>
<name>A0A3S3LTD7_9RHOB</name>
<dbReference type="EMBL" id="SAVA01000005">
    <property type="protein sequence ID" value="RWR52043.1"/>
    <property type="molecule type" value="Genomic_DNA"/>
</dbReference>
<dbReference type="PANTHER" id="PTHR43072:SF8">
    <property type="entry name" value="ACYLTRANSFERASE FABY-RELATED"/>
    <property type="match status" value="1"/>
</dbReference>
<comment type="caution">
    <text evidence="2">The sequence shown here is derived from an EMBL/GenBank/DDBJ whole genome shotgun (WGS) entry which is preliminary data.</text>
</comment>
<dbReference type="AlphaFoldDB" id="A0A3S3LTD7"/>
<dbReference type="RefSeq" id="WP_128156186.1">
    <property type="nucleotide sequence ID" value="NZ_JBHSOM010000006.1"/>
</dbReference>